<dbReference type="AlphaFoldDB" id="A0A9N7YW86"/>
<proteinExistence type="predicted"/>
<feature type="compositionally biased region" description="Acidic residues" evidence="1">
    <location>
        <begin position="11"/>
        <end position="21"/>
    </location>
</feature>
<accession>A0A9N7YW86</accession>
<reference evidence="2" key="1">
    <citation type="submission" date="2020-03" db="EMBL/GenBank/DDBJ databases">
        <authorList>
            <person name="Weist P."/>
        </authorList>
    </citation>
    <scope>NUCLEOTIDE SEQUENCE</scope>
</reference>
<feature type="compositionally biased region" description="Basic residues" evidence="1">
    <location>
        <begin position="243"/>
        <end position="255"/>
    </location>
</feature>
<sequence>MEETGSGVEEQGTEDEMENNNEMEALNLAAELTSENNKNIWFAKSELTTQDKSLESENQPSDEASEASAAADKLMTTTGKPNDLDVIGKEEMEKLEAESEESSSSGSQDLIEEEILDLWIEKASFKEAEEMEPREGPEPGGQRVKKRGEQSDETDEENEKLVESMSGESGLVSDTEMSPSPAESGLLDQSVSGWSTDPSESNLLESTSSGSPQDILDLFAGAFESADVSELSTRQPDSESQMHRWRKQRRRGSRI</sequence>
<feature type="compositionally biased region" description="Polar residues" evidence="1">
    <location>
        <begin position="187"/>
        <end position="212"/>
    </location>
</feature>
<organism evidence="2 3">
    <name type="scientific">Pleuronectes platessa</name>
    <name type="common">European plaice</name>
    <dbReference type="NCBI Taxonomy" id="8262"/>
    <lineage>
        <taxon>Eukaryota</taxon>
        <taxon>Metazoa</taxon>
        <taxon>Chordata</taxon>
        <taxon>Craniata</taxon>
        <taxon>Vertebrata</taxon>
        <taxon>Euteleostomi</taxon>
        <taxon>Actinopterygii</taxon>
        <taxon>Neopterygii</taxon>
        <taxon>Teleostei</taxon>
        <taxon>Neoteleostei</taxon>
        <taxon>Acanthomorphata</taxon>
        <taxon>Carangaria</taxon>
        <taxon>Pleuronectiformes</taxon>
        <taxon>Pleuronectoidei</taxon>
        <taxon>Pleuronectidae</taxon>
        <taxon>Pleuronectes</taxon>
    </lineage>
</organism>
<evidence type="ECO:0000256" key="1">
    <source>
        <dbReference type="SAM" id="MobiDB-lite"/>
    </source>
</evidence>
<feature type="region of interest" description="Disordered" evidence="1">
    <location>
        <begin position="50"/>
        <end position="255"/>
    </location>
</feature>
<evidence type="ECO:0000313" key="3">
    <source>
        <dbReference type="Proteomes" id="UP001153269"/>
    </source>
</evidence>
<evidence type="ECO:0000313" key="2">
    <source>
        <dbReference type="EMBL" id="CAB1440050.1"/>
    </source>
</evidence>
<feature type="compositionally biased region" description="Basic and acidic residues" evidence="1">
    <location>
        <begin position="82"/>
        <end position="97"/>
    </location>
</feature>
<dbReference type="Proteomes" id="UP001153269">
    <property type="component" value="Unassembled WGS sequence"/>
</dbReference>
<gene>
    <name evidence="2" type="ORF">PLEPLA_LOCUS27816</name>
</gene>
<feature type="compositionally biased region" description="Polar residues" evidence="1">
    <location>
        <begin position="50"/>
        <end position="59"/>
    </location>
</feature>
<dbReference type="EMBL" id="CADEAL010002391">
    <property type="protein sequence ID" value="CAB1440050.1"/>
    <property type="molecule type" value="Genomic_DNA"/>
</dbReference>
<feature type="region of interest" description="Disordered" evidence="1">
    <location>
        <begin position="1"/>
        <end position="26"/>
    </location>
</feature>
<feature type="compositionally biased region" description="Basic and acidic residues" evidence="1">
    <location>
        <begin position="119"/>
        <end position="137"/>
    </location>
</feature>
<comment type="caution">
    <text evidence="2">The sequence shown here is derived from an EMBL/GenBank/DDBJ whole genome shotgun (WGS) entry which is preliminary data.</text>
</comment>
<protein>
    <submittedName>
        <fullName evidence="2">Uncharacterized protein</fullName>
    </submittedName>
</protein>
<name>A0A9N7YW86_PLEPL</name>
<keyword evidence="3" id="KW-1185">Reference proteome</keyword>